<dbReference type="EMBL" id="JABAGI010000003">
    <property type="protein sequence ID" value="NME61901.1"/>
    <property type="molecule type" value="Genomic_DNA"/>
</dbReference>
<accession>A0A7X9NQD0</accession>
<keyword evidence="1" id="KW-0812">Transmembrane</keyword>
<proteinExistence type="predicted"/>
<dbReference type="Proteomes" id="UP000588369">
    <property type="component" value="Unassembled WGS sequence"/>
</dbReference>
<keyword evidence="1" id="KW-0472">Membrane</keyword>
<comment type="caution">
    <text evidence="2">The sequence shown here is derived from an EMBL/GenBank/DDBJ whole genome shotgun (WGS) entry which is preliminary data.</text>
</comment>
<name>A0A7X9NQD0_9BIFI</name>
<dbReference type="RefSeq" id="WP_168984001.1">
    <property type="nucleotide sequence ID" value="NZ_JABAGI010000003.1"/>
</dbReference>
<evidence type="ECO:0000313" key="3">
    <source>
        <dbReference type="Proteomes" id="UP000588369"/>
    </source>
</evidence>
<sequence>MRYPLGARDGRTGEALVIALLAFLWWVVVPLSAVSWGVAVAGMLSVEPRLHIIVPAAVAPTLLMLALLGILVAACPA</sequence>
<organism evidence="2 3">
    <name type="scientific">Bifidobacterium thermophilum</name>
    <dbReference type="NCBI Taxonomy" id="33905"/>
    <lineage>
        <taxon>Bacteria</taxon>
        <taxon>Bacillati</taxon>
        <taxon>Actinomycetota</taxon>
        <taxon>Actinomycetes</taxon>
        <taxon>Bifidobacteriales</taxon>
        <taxon>Bifidobacteriaceae</taxon>
        <taxon>Bifidobacterium</taxon>
    </lineage>
</organism>
<feature type="transmembrane region" description="Helical" evidence="1">
    <location>
        <begin position="52"/>
        <end position="74"/>
    </location>
</feature>
<feature type="transmembrane region" description="Helical" evidence="1">
    <location>
        <begin position="15"/>
        <end position="40"/>
    </location>
</feature>
<reference evidence="2 3" key="1">
    <citation type="submission" date="2020-04" db="EMBL/GenBank/DDBJ databases">
        <authorList>
            <person name="Hitch T.C.A."/>
            <person name="Wylensek D."/>
            <person name="Clavel T."/>
        </authorList>
    </citation>
    <scope>NUCLEOTIDE SEQUENCE [LARGE SCALE GENOMIC DNA]</scope>
    <source>
        <strain evidence="2 3">BSM-130-P53-3C</strain>
    </source>
</reference>
<evidence type="ECO:0000256" key="1">
    <source>
        <dbReference type="SAM" id="Phobius"/>
    </source>
</evidence>
<gene>
    <name evidence="2" type="ORF">HF844_03655</name>
</gene>
<evidence type="ECO:0000313" key="2">
    <source>
        <dbReference type="EMBL" id="NME61901.1"/>
    </source>
</evidence>
<keyword evidence="1" id="KW-1133">Transmembrane helix</keyword>
<dbReference type="AlphaFoldDB" id="A0A7X9NQD0"/>
<protein>
    <submittedName>
        <fullName evidence="2">Uncharacterized protein</fullName>
    </submittedName>
</protein>